<gene>
    <name evidence="1" type="ORF">MLD38_019317</name>
</gene>
<dbReference type="EMBL" id="CM042884">
    <property type="protein sequence ID" value="KAI4371041.1"/>
    <property type="molecule type" value="Genomic_DNA"/>
</dbReference>
<accession>A0ACB9QVS9</accession>
<dbReference type="Proteomes" id="UP001057402">
    <property type="component" value="Chromosome 5"/>
</dbReference>
<protein>
    <submittedName>
        <fullName evidence="1">Uncharacterized protein</fullName>
    </submittedName>
</protein>
<reference evidence="2" key="1">
    <citation type="journal article" date="2023" name="Front. Plant Sci.">
        <title>Chromosomal-level genome assembly of Melastoma candidum provides insights into trichome evolution.</title>
        <authorList>
            <person name="Zhong Y."/>
            <person name="Wu W."/>
            <person name="Sun C."/>
            <person name="Zou P."/>
            <person name="Liu Y."/>
            <person name="Dai S."/>
            <person name="Zhou R."/>
        </authorList>
    </citation>
    <scope>NUCLEOTIDE SEQUENCE [LARGE SCALE GENOMIC DNA]</scope>
</reference>
<sequence length="318" mass="34513">MTSDEEEVTYYVVMSLSALTLISLCVSLAILCKKMPVESGESLPTKRLARSYGLSEIDDATDGFNPARVVGRGGFGIVYAAVLETGQLAAVKRIYPGLVLINDVGFGFAAVIRSISSALHPNIVPVIGFSQAPGERIIVNEFVGLGSLEFYLHHEGDENVSLLDWSRRIRIAAGAARGLEYLHSQNIRHGLVKASNVLIDINFTARVSDYGLSFLAPLKEDDRSTEADVYRFGVLLLEILSGRRSEECGGPALAKWAVPLIKGSEFGELLDRRLSIPKDTVILQRLARVALACVGNSRRNRPSMVEVAAILGNLESQV</sequence>
<evidence type="ECO:0000313" key="2">
    <source>
        <dbReference type="Proteomes" id="UP001057402"/>
    </source>
</evidence>
<proteinExistence type="predicted"/>
<evidence type="ECO:0000313" key="1">
    <source>
        <dbReference type="EMBL" id="KAI4371041.1"/>
    </source>
</evidence>
<name>A0ACB9QVS9_9MYRT</name>
<keyword evidence="2" id="KW-1185">Reference proteome</keyword>
<organism evidence="1 2">
    <name type="scientific">Melastoma candidum</name>
    <dbReference type="NCBI Taxonomy" id="119954"/>
    <lineage>
        <taxon>Eukaryota</taxon>
        <taxon>Viridiplantae</taxon>
        <taxon>Streptophyta</taxon>
        <taxon>Embryophyta</taxon>
        <taxon>Tracheophyta</taxon>
        <taxon>Spermatophyta</taxon>
        <taxon>Magnoliopsida</taxon>
        <taxon>eudicotyledons</taxon>
        <taxon>Gunneridae</taxon>
        <taxon>Pentapetalae</taxon>
        <taxon>rosids</taxon>
        <taxon>malvids</taxon>
        <taxon>Myrtales</taxon>
        <taxon>Melastomataceae</taxon>
        <taxon>Melastomatoideae</taxon>
        <taxon>Melastomateae</taxon>
        <taxon>Melastoma</taxon>
    </lineage>
</organism>
<comment type="caution">
    <text evidence="1">The sequence shown here is derived from an EMBL/GenBank/DDBJ whole genome shotgun (WGS) entry which is preliminary data.</text>
</comment>